<dbReference type="PANTHER" id="PTHR23171">
    <property type="entry name" value="GDOWN1"/>
    <property type="match status" value="1"/>
</dbReference>
<comment type="caution">
    <text evidence="3">The sequence shown here is derived from an EMBL/GenBank/DDBJ whole genome shotgun (WGS) entry which is preliminary data.</text>
</comment>
<proteinExistence type="predicted"/>
<feature type="coiled-coil region" evidence="1">
    <location>
        <begin position="149"/>
        <end position="222"/>
    </location>
</feature>
<dbReference type="EMBL" id="JAFBMS010000037">
    <property type="protein sequence ID" value="KAG9341144.1"/>
    <property type="molecule type" value="Genomic_DNA"/>
</dbReference>
<feature type="compositionally biased region" description="Polar residues" evidence="2">
    <location>
        <begin position="392"/>
        <end position="421"/>
    </location>
</feature>
<evidence type="ECO:0000256" key="1">
    <source>
        <dbReference type="SAM" id="Coils"/>
    </source>
</evidence>
<sequence length="441" mass="50417">MLRYSSGGTVITTADTKDSSSERNIRRLRLTLHHGDSSSVQDATKKVSTDTMDKAVSGSMCKKNGYVQQVKPAGCEPGVQVGERLAENGPKVYGVVQRTGTDCQQELMAYEWPVSHLRDEMRYIREVRDSLEKVRERMYGQFGSMQQSMKKLSHEMRSSNAQRRSLESEVRKIVLENCSDRVQIREELKSLRTSYEQAEEKLKEREQQLAAARVENDSLRLQVETTEEGSSKRLREITLKLQSEYEERLQEEQRKHLEEIEALQEKGQLQQKLQECELRLRKLEQTDHMDATTVKKSQKLEEEASELRERIKHLNDMVFSQQRKVKGMVEEVETLRAKVAQKDMFISELLDRIAIIECENNELEDKVEYFMSEQNGTAKAISTRDIGVGCDQSISQVRTGPSNSTPAPQTIGQTSPTQNRITDALKSRAAPSLPVQSQDKI</sequence>
<dbReference type="Proteomes" id="UP000824540">
    <property type="component" value="Unassembled WGS sequence"/>
</dbReference>
<gene>
    <name evidence="3" type="ORF">JZ751_019582</name>
</gene>
<keyword evidence="1" id="KW-0175">Coiled coil</keyword>
<dbReference type="OrthoDB" id="8788688at2759"/>
<feature type="coiled-coil region" evidence="1">
    <location>
        <begin position="246"/>
        <end position="317"/>
    </location>
</feature>
<accession>A0A8T2NMA2</accession>
<reference evidence="3" key="1">
    <citation type="thesis" date="2021" institute="BYU ScholarsArchive" country="Provo, UT, USA">
        <title>Applications of and Algorithms for Genome Assembly and Genomic Analyses with an Emphasis on Marine Teleosts.</title>
        <authorList>
            <person name="Pickett B.D."/>
        </authorList>
    </citation>
    <scope>NUCLEOTIDE SEQUENCE</scope>
    <source>
        <strain evidence="3">HI-2016</strain>
    </source>
</reference>
<dbReference type="AlphaFoldDB" id="A0A8T2NMA2"/>
<evidence type="ECO:0000313" key="4">
    <source>
        <dbReference type="Proteomes" id="UP000824540"/>
    </source>
</evidence>
<dbReference type="GO" id="GO:0035556">
    <property type="term" value="P:intracellular signal transduction"/>
    <property type="evidence" value="ECO:0007669"/>
    <property type="project" value="TreeGrafter"/>
</dbReference>
<feature type="compositionally biased region" description="Polar residues" evidence="2">
    <location>
        <begin position="1"/>
        <end position="14"/>
    </location>
</feature>
<feature type="region of interest" description="Disordered" evidence="2">
    <location>
        <begin position="1"/>
        <end position="22"/>
    </location>
</feature>
<name>A0A8T2NMA2_9TELE</name>
<feature type="region of interest" description="Disordered" evidence="2">
    <location>
        <begin position="391"/>
        <end position="441"/>
    </location>
</feature>
<evidence type="ECO:0000256" key="2">
    <source>
        <dbReference type="SAM" id="MobiDB-lite"/>
    </source>
</evidence>
<dbReference type="InterPro" id="IPR051375">
    <property type="entry name" value="Tuftelin_GRINL1A/MYZAP/CCD68"/>
</dbReference>
<evidence type="ECO:0008006" key="5">
    <source>
        <dbReference type="Google" id="ProtNLM"/>
    </source>
</evidence>
<evidence type="ECO:0000313" key="3">
    <source>
        <dbReference type="EMBL" id="KAG9341144.1"/>
    </source>
</evidence>
<keyword evidence="4" id="KW-1185">Reference proteome</keyword>
<protein>
    <recommendedName>
        <fullName evidence="5">Myocardial zonula adherens protein</fullName>
    </recommendedName>
</protein>
<dbReference type="PANTHER" id="PTHR23171:SF3">
    <property type="entry name" value="COILED-COIL DOMAIN-CONTAINING PROTEIN 68"/>
    <property type="match status" value="1"/>
</dbReference>
<organism evidence="3 4">
    <name type="scientific">Albula glossodonta</name>
    <name type="common">roundjaw bonefish</name>
    <dbReference type="NCBI Taxonomy" id="121402"/>
    <lineage>
        <taxon>Eukaryota</taxon>
        <taxon>Metazoa</taxon>
        <taxon>Chordata</taxon>
        <taxon>Craniata</taxon>
        <taxon>Vertebrata</taxon>
        <taxon>Euteleostomi</taxon>
        <taxon>Actinopterygii</taxon>
        <taxon>Neopterygii</taxon>
        <taxon>Teleostei</taxon>
        <taxon>Albuliformes</taxon>
        <taxon>Albulidae</taxon>
        <taxon>Albula</taxon>
    </lineage>
</organism>